<dbReference type="InterPro" id="IPR016177">
    <property type="entry name" value="DNA-bd_dom_sf"/>
</dbReference>
<dbReference type="EMBL" id="BKCP01010292">
    <property type="protein sequence ID" value="GER52335.1"/>
    <property type="molecule type" value="Genomic_DNA"/>
</dbReference>
<feature type="compositionally biased region" description="Polar residues" evidence="7">
    <location>
        <begin position="180"/>
        <end position="192"/>
    </location>
</feature>
<keyword evidence="3" id="KW-0805">Transcription regulation</keyword>
<sequence length="375" mass="41413">MCGGAIISDFAPPASRLSRRLTAELLWGGADPSSNSKNKRPASYRSKQLRYQSSIDFDEEFEADFQDFEDHYTDDEEEIDLKMPFSLSAAKNSSFKGLKSADTNKCNDEKTSKRKRKTQYRGIRQRPWGKWAAEIRDPSKGVRVWLGTYNTAEEAARAYDIEARKIRGKKAKVNFPEGTALSSASSKQTVKLKSQGAPPIKSTTPIQPNSKIDTGFAGMLNTDYDSFLNFLEEKPQKKLLASCDIGSNSKLFHLSSDQGSNTFDCSDIGWTENCAKSPEISSVPAAAVGKNNQAQILEESCPPKNVKSNSEEFVLGGENIDKLNEDIFQMPYLDNNWDVSIDALLNGDASREGGTALDLWAFDDVSGIMDGGNVY</sequence>
<dbReference type="PROSITE" id="PS51032">
    <property type="entry name" value="AP2_ERF"/>
    <property type="match status" value="1"/>
</dbReference>
<evidence type="ECO:0000256" key="2">
    <source>
        <dbReference type="ARBA" id="ARBA00022821"/>
    </source>
</evidence>
<keyword evidence="5" id="KW-0804">Transcription</keyword>
<evidence type="ECO:0000256" key="1">
    <source>
        <dbReference type="ARBA" id="ARBA00004123"/>
    </source>
</evidence>
<feature type="compositionally biased region" description="Polar residues" evidence="7">
    <location>
        <begin position="201"/>
        <end position="211"/>
    </location>
</feature>
<keyword evidence="4" id="KW-0238">DNA-binding</keyword>
<protein>
    <submittedName>
        <fullName evidence="9">Ethylene responsive factor</fullName>
    </submittedName>
</protein>
<accession>A0A5A7R3U7</accession>
<evidence type="ECO:0000256" key="6">
    <source>
        <dbReference type="ARBA" id="ARBA00023242"/>
    </source>
</evidence>
<proteinExistence type="predicted"/>
<dbReference type="AlphaFoldDB" id="A0A5A7R3U7"/>
<dbReference type="Pfam" id="PF00847">
    <property type="entry name" value="AP2"/>
    <property type="match status" value="1"/>
</dbReference>
<evidence type="ECO:0000313" key="9">
    <source>
        <dbReference type="EMBL" id="GER52335.1"/>
    </source>
</evidence>
<feature type="region of interest" description="Disordered" evidence="7">
    <location>
        <begin position="97"/>
        <end position="123"/>
    </location>
</feature>
<dbReference type="SUPFAM" id="SSF54171">
    <property type="entry name" value="DNA-binding domain"/>
    <property type="match status" value="1"/>
</dbReference>
<reference evidence="10" key="1">
    <citation type="journal article" date="2019" name="Curr. Biol.">
        <title>Genome Sequence of Striga asiatica Provides Insight into the Evolution of Plant Parasitism.</title>
        <authorList>
            <person name="Yoshida S."/>
            <person name="Kim S."/>
            <person name="Wafula E.K."/>
            <person name="Tanskanen J."/>
            <person name="Kim Y.M."/>
            <person name="Honaas L."/>
            <person name="Yang Z."/>
            <person name="Spallek T."/>
            <person name="Conn C.E."/>
            <person name="Ichihashi Y."/>
            <person name="Cheong K."/>
            <person name="Cui S."/>
            <person name="Der J.P."/>
            <person name="Gundlach H."/>
            <person name="Jiao Y."/>
            <person name="Hori C."/>
            <person name="Ishida J.K."/>
            <person name="Kasahara H."/>
            <person name="Kiba T."/>
            <person name="Kim M.S."/>
            <person name="Koo N."/>
            <person name="Laohavisit A."/>
            <person name="Lee Y.H."/>
            <person name="Lumba S."/>
            <person name="McCourt P."/>
            <person name="Mortimer J.C."/>
            <person name="Mutuku J.M."/>
            <person name="Nomura T."/>
            <person name="Sasaki-Sekimoto Y."/>
            <person name="Seto Y."/>
            <person name="Wang Y."/>
            <person name="Wakatake T."/>
            <person name="Sakakibara H."/>
            <person name="Demura T."/>
            <person name="Yamaguchi S."/>
            <person name="Yoneyama K."/>
            <person name="Manabe R.I."/>
            <person name="Nelson D.C."/>
            <person name="Schulman A.H."/>
            <person name="Timko M.P."/>
            <person name="dePamphilis C.W."/>
            <person name="Choi D."/>
            <person name="Shirasu K."/>
        </authorList>
    </citation>
    <scope>NUCLEOTIDE SEQUENCE [LARGE SCALE GENOMIC DNA]</scope>
    <source>
        <strain evidence="10">cv. UVA1</strain>
    </source>
</reference>
<feature type="region of interest" description="Disordered" evidence="7">
    <location>
        <begin position="178"/>
        <end position="211"/>
    </location>
</feature>
<name>A0A5A7R3U7_STRAF</name>
<dbReference type="Gene3D" id="3.30.730.10">
    <property type="entry name" value="AP2/ERF domain"/>
    <property type="match status" value="1"/>
</dbReference>
<gene>
    <name evidence="9" type="ORF">STAS_29781</name>
</gene>
<dbReference type="InterPro" id="IPR001471">
    <property type="entry name" value="AP2/ERF_dom"/>
</dbReference>
<dbReference type="SMART" id="SM00380">
    <property type="entry name" value="AP2"/>
    <property type="match status" value="1"/>
</dbReference>
<organism evidence="9 10">
    <name type="scientific">Striga asiatica</name>
    <name type="common">Asiatic witchweed</name>
    <name type="synonym">Buchnera asiatica</name>
    <dbReference type="NCBI Taxonomy" id="4170"/>
    <lineage>
        <taxon>Eukaryota</taxon>
        <taxon>Viridiplantae</taxon>
        <taxon>Streptophyta</taxon>
        <taxon>Embryophyta</taxon>
        <taxon>Tracheophyta</taxon>
        <taxon>Spermatophyta</taxon>
        <taxon>Magnoliopsida</taxon>
        <taxon>eudicotyledons</taxon>
        <taxon>Gunneridae</taxon>
        <taxon>Pentapetalae</taxon>
        <taxon>asterids</taxon>
        <taxon>lamiids</taxon>
        <taxon>Lamiales</taxon>
        <taxon>Orobanchaceae</taxon>
        <taxon>Buchnereae</taxon>
        <taxon>Striga</taxon>
    </lineage>
</organism>
<evidence type="ECO:0000256" key="5">
    <source>
        <dbReference type="ARBA" id="ARBA00023163"/>
    </source>
</evidence>
<dbReference type="OrthoDB" id="668733at2759"/>
<evidence type="ECO:0000313" key="10">
    <source>
        <dbReference type="Proteomes" id="UP000325081"/>
    </source>
</evidence>
<dbReference type="GO" id="GO:0003677">
    <property type="term" value="F:DNA binding"/>
    <property type="evidence" value="ECO:0007669"/>
    <property type="project" value="UniProtKB-KW"/>
</dbReference>
<evidence type="ECO:0000256" key="7">
    <source>
        <dbReference type="SAM" id="MobiDB-lite"/>
    </source>
</evidence>
<comment type="subcellular location">
    <subcellularLocation>
        <location evidence="1">Nucleus</location>
    </subcellularLocation>
</comment>
<dbReference type="Proteomes" id="UP000325081">
    <property type="component" value="Unassembled WGS sequence"/>
</dbReference>
<dbReference type="GO" id="GO:0006952">
    <property type="term" value="P:defense response"/>
    <property type="evidence" value="ECO:0007669"/>
    <property type="project" value="UniProtKB-KW"/>
</dbReference>
<dbReference type="FunFam" id="3.30.730.10:FF:000001">
    <property type="entry name" value="Ethylene-responsive transcription factor 2"/>
    <property type="match status" value="1"/>
</dbReference>
<dbReference type="GO" id="GO:0009873">
    <property type="term" value="P:ethylene-activated signaling pathway"/>
    <property type="evidence" value="ECO:0007669"/>
    <property type="project" value="InterPro"/>
</dbReference>
<dbReference type="CDD" id="cd00018">
    <property type="entry name" value="AP2"/>
    <property type="match status" value="1"/>
</dbReference>
<evidence type="ECO:0000259" key="8">
    <source>
        <dbReference type="PROSITE" id="PS51032"/>
    </source>
</evidence>
<evidence type="ECO:0000256" key="3">
    <source>
        <dbReference type="ARBA" id="ARBA00023015"/>
    </source>
</evidence>
<dbReference type="PANTHER" id="PTHR31190:SF376">
    <property type="entry name" value="EREB-LIKE PROTEIN"/>
    <property type="match status" value="1"/>
</dbReference>
<dbReference type="PANTHER" id="PTHR31190">
    <property type="entry name" value="DNA-BINDING DOMAIN"/>
    <property type="match status" value="1"/>
</dbReference>
<dbReference type="InterPro" id="IPR044808">
    <property type="entry name" value="ERF_plant"/>
</dbReference>
<keyword evidence="2" id="KW-0611">Plant defense</keyword>
<feature type="domain" description="AP2/ERF" evidence="8">
    <location>
        <begin position="119"/>
        <end position="176"/>
    </location>
</feature>
<comment type="caution">
    <text evidence="9">The sequence shown here is derived from an EMBL/GenBank/DDBJ whole genome shotgun (WGS) entry which is preliminary data.</text>
</comment>
<dbReference type="PRINTS" id="PR00367">
    <property type="entry name" value="ETHRSPELEMNT"/>
</dbReference>
<evidence type="ECO:0000256" key="4">
    <source>
        <dbReference type="ARBA" id="ARBA00023125"/>
    </source>
</evidence>
<keyword evidence="6" id="KW-0539">Nucleus</keyword>
<dbReference type="GO" id="GO:0005634">
    <property type="term" value="C:nucleus"/>
    <property type="evidence" value="ECO:0007669"/>
    <property type="project" value="UniProtKB-SubCell"/>
</dbReference>
<dbReference type="InterPro" id="IPR036955">
    <property type="entry name" value="AP2/ERF_dom_sf"/>
</dbReference>
<dbReference type="GO" id="GO:0003700">
    <property type="term" value="F:DNA-binding transcription factor activity"/>
    <property type="evidence" value="ECO:0007669"/>
    <property type="project" value="InterPro"/>
</dbReference>
<keyword evidence="10" id="KW-1185">Reference proteome</keyword>